<name>A0A840VQ42_9ACTN</name>
<comment type="caution">
    <text evidence="7">The sequence shown here is derived from an EMBL/GenBank/DDBJ whole genome shotgun (WGS) entry which is preliminary data.</text>
</comment>
<evidence type="ECO:0000259" key="5">
    <source>
        <dbReference type="Pfam" id="PF00501"/>
    </source>
</evidence>
<proteinExistence type="inferred from homology"/>
<dbReference type="GO" id="GO:0070566">
    <property type="term" value="F:adenylyltransferase activity"/>
    <property type="evidence" value="ECO:0007669"/>
    <property type="project" value="TreeGrafter"/>
</dbReference>
<keyword evidence="8" id="KW-1185">Reference proteome</keyword>
<dbReference type="GO" id="GO:0016874">
    <property type="term" value="F:ligase activity"/>
    <property type="evidence" value="ECO:0007669"/>
    <property type="project" value="UniProtKB-KW"/>
</dbReference>
<dbReference type="GO" id="GO:0006633">
    <property type="term" value="P:fatty acid biosynthetic process"/>
    <property type="evidence" value="ECO:0007669"/>
    <property type="project" value="TreeGrafter"/>
</dbReference>
<dbReference type="Pfam" id="PF23024">
    <property type="entry name" value="AMP-dom_DIP2-like"/>
    <property type="match status" value="1"/>
</dbReference>
<evidence type="ECO:0000256" key="1">
    <source>
        <dbReference type="ARBA" id="ARBA00006432"/>
    </source>
</evidence>
<dbReference type="AlphaFoldDB" id="A0A840VQ42"/>
<dbReference type="PANTHER" id="PTHR22754">
    <property type="entry name" value="DISCO-INTERACTING PROTEIN 2 DIP2 -RELATED"/>
    <property type="match status" value="1"/>
</dbReference>
<feature type="domain" description="AMP-dependent synthetase/ligase" evidence="5">
    <location>
        <begin position="24"/>
        <end position="418"/>
    </location>
</feature>
<evidence type="ECO:0000256" key="2">
    <source>
        <dbReference type="ARBA" id="ARBA00022598"/>
    </source>
</evidence>
<dbReference type="Gene3D" id="3.30.300.30">
    <property type="match status" value="1"/>
</dbReference>
<dbReference type="EMBL" id="JACHDP010000001">
    <property type="protein sequence ID" value="MBB5476134.1"/>
    <property type="molecule type" value="Genomic_DNA"/>
</dbReference>
<dbReference type="InterPro" id="IPR000873">
    <property type="entry name" value="AMP-dep_synth/lig_dom"/>
</dbReference>
<evidence type="ECO:0000259" key="6">
    <source>
        <dbReference type="Pfam" id="PF23024"/>
    </source>
</evidence>
<dbReference type="InterPro" id="IPR025110">
    <property type="entry name" value="AMP-bd_C"/>
</dbReference>
<keyword evidence="3" id="KW-0276">Fatty acid metabolism</keyword>
<dbReference type="RefSeq" id="WP_184176340.1">
    <property type="nucleotide sequence ID" value="NZ_BMNF01000003.1"/>
</dbReference>
<dbReference type="Gene3D" id="3.40.50.12780">
    <property type="entry name" value="N-terminal domain of ligase-like"/>
    <property type="match status" value="1"/>
</dbReference>
<keyword evidence="2 7" id="KW-0436">Ligase</keyword>
<dbReference type="Proteomes" id="UP000586947">
    <property type="component" value="Unassembled WGS sequence"/>
</dbReference>
<dbReference type="InterPro" id="IPR040097">
    <property type="entry name" value="FAAL/FAAC"/>
</dbReference>
<gene>
    <name evidence="7" type="ORF">HNR20_000639</name>
</gene>
<protein>
    <submittedName>
        <fullName evidence="7">Acyl-CoA synthetase (AMP-forming)/AMP-acid ligase II</fullName>
    </submittedName>
</protein>
<dbReference type="SUPFAM" id="SSF56801">
    <property type="entry name" value="Acetyl-CoA synthetase-like"/>
    <property type="match status" value="1"/>
</dbReference>
<dbReference type="PROSITE" id="PS00455">
    <property type="entry name" value="AMP_BINDING"/>
    <property type="match status" value="1"/>
</dbReference>
<sequence length="591" mass="63396">MTSTGFEPRATAFSTVTDALRLRREKQPDEVVYVFLRDGEEPDGSLTYRELDAAARLRAGALAEAGLAGGRAVLLYPSGLEFIRTLLGCLHARIAAAPVQAPNRRSSLRRLRRIADDAGTTTVLTTGAIKQRLETDFADAPELWGLTLIDTESLTAPTADWIGAAPEPDDIALLQYTSGSTGDPKGVIVTHANFLANVAETEESWPLRPDDVIVSWLPLFHDMGMLFGIMLPLCSGTPVYLMAPEAFIRRPERWLHAISRFRGTHAAAPSFAYDLCVRAGAAALGDTLDLSSWRVAANGAEPVRWHTIEAFTERFAAAGFAAEAMCAGYGLAENTLKATAAAEEDLPSVRWVSSQALREGRAEPAADGAEGAQPLVGLGRAVGRTTVRVVDPQNGGVCPPGVVGEIWIHGPCVAMGYLDRPRETDETFAARIAGDPSGQAHLRTGDLGFLLDGELFVTGRLKDVIIRNGRNFYPQDIELLAESSVDGLQTNCAAAFSVDDGLTEQLIVVVEADGRVLRSTGADELRKRVHAAIRDGVRLDADRVVVVRRGVVPRTSSGKVQRRACRALYLNGELKSAESVAVVRAGAADVR</sequence>
<evidence type="ECO:0000256" key="4">
    <source>
        <dbReference type="ARBA" id="ARBA00023098"/>
    </source>
</evidence>
<reference evidence="7 8" key="1">
    <citation type="submission" date="2020-08" db="EMBL/GenBank/DDBJ databases">
        <title>Sequencing the genomes of 1000 actinobacteria strains.</title>
        <authorList>
            <person name="Klenk H.-P."/>
        </authorList>
    </citation>
    <scope>NUCLEOTIDE SEQUENCE [LARGE SCALE GENOMIC DNA]</scope>
    <source>
        <strain evidence="7 8">DSM 103125</strain>
    </source>
</reference>
<dbReference type="CDD" id="cd05931">
    <property type="entry name" value="FAAL"/>
    <property type="match status" value="1"/>
</dbReference>
<dbReference type="GO" id="GO:0071766">
    <property type="term" value="P:Actinobacterium-type cell wall biogenesis"/>
    <property type="evidence" value="ECO:0007669"/>
    <property type="project" value="UniProtKB-ARBA"/>
</dbReference>
<comment type="similarity">
    <text evidence="1">Belongs to the ATP-dependent AMP-binding enzyme family.</text>
</comment>
<dbReference type="Pfam" id="PF00501">
    <property type="entry name" value="AMP-binding"/>
    <property type="match status" value="1"/>
</dbReference>
<dbReference type="InterPro" id="IPR045851">
    <property type="entry name" value="AMP-bd_C_sf"/>
</dbReference>
<dbReference type="PANTHER" id="PTHR22754:SF32">
    <property type="entry name" value="DISCO-INTERACTING PROTEIN 2"/>
    <property type="match status" value="1"/>
</dbReference>
<dbReference type="GO" id="GO:0005886">
    <property type="term" value="C:plasma membrane"/>
    <property type="evidence" value="ECO:0007669"/>
    <property type="project" value="TreeGrafter"/>
</dbReference>
<accession>A0A840VQ42</accession>
<dbReference type="FunFam" id="3.40.50.12780:FF:000013">
    <property type="entry name" value="Long-chain-fatty-acid--AMP ligase FadD32"/>
    <property type="match status" value="1"/>
</dbReference>
<feature type="domain" description="AMP-binding enzyme C-terminal" evidence="6">
    <location>
        <begin position="463"/>
        <end position="577"/>
    </location>
</feature>
<dbReference type="InterPro" id="IPR042099">
    <property type="entry name" value="ANL_N_sf"/>
</dbReference>
<organism evidence="7 8">
    <name type="scientific">Micromonospora parathelypteridis</name>
    <dbReference type="NCBI Taxonomy" id="1839617"/>
    <lineage>
        <taxon>Bacteria</taxon>
        <taxon>Bacillati</taxon>
        <taxon>Actinomycetota</taxon>
        <taxon>Actinomycetes</taxon>
        <taxon>Micromonosporales</taxon>
        <taxon>Micromonosporaceae</taxon>
        <taxon>Micromonospora</taxon>
    </lineage>
</organism>
<evidence type="ECO:0000256" key="3">
    <source>
        <dbReference type="ARBA" id="ARBA00022832"/>
    </source>
</evidence>
<evidence type="ECO:0000313" key="7">
    <source>
        <dbReference type="EMBL" id="MBB5476134.1"/>
    </source>
</evidence>
<keyword evidence="4" id="KW-0443">Lipid metabolism</keyword>
<evidence type="ECO:0000313" key="8">
    <source>
        <dbReference type="Proteomes" id="UP000586947"/>
    </source>
</evidence>
<dbReference type="InterPro" id="IPR020845">
    <property type="entry name" value="AMP-binding_CS"/>
</dbReference>